<reference evidence="1" key="1">
    <citation type="submission" date="2021-02" db="EMBL/GenBank/DDBJ databases">
        <title>Skermanella TT6 skin isolate.</title>
        <authorList>
            <person name="Lee K."/>
            <person name="Ganzorig M."/>
        </authorList>
    </citation>
    <scope>NUCLEOTIDE SEQUENCE</scope>
    <source>
        <strain evidence="1">TT6</strain>
    </source>
</reference>
<geneLocation type="plasmid" evidence="1 2">
    <name>pTT6-2</name>
</geneLocation>
<dbReference type="EMBL" id="CP067422">
    <property type="protein sequence ID" value="QQP93593.1"/>
    <property type="molecule type" value="Genomic_DNA"/>
</dbReference>
<evidence type="ECO:0000313" key="1">
    <source>
        <dbReference type="EMBL" id="QQP93593.1"/>
    </source>
</evidence>
<accession>A0ABX7BGT4</accession>
<proteinExistence type="predicted"/>
<sequence length="331" mass="36254">MPNTLSSRAALRFNIAFVSWCALFLVLGAAGLAALASVDRLPAPPITATNCIDEKFKFLHETTIREPDLLAVGSSVTWRNLDFRVLKARYGDAVAPLNAAPCYLHVDETAFLTGFLLDNMPSVKTVLSVFSMRDFETCAAGENAFFRPEDARDYVFGDSPGWHLYFKNLRPGAFLRDALTLADMRSGENIHAPLVMDAYGSGPLLLPEPDIRENVSVDPACLRHLGNLGKDLARRGVHFVVVLLPPMPGWIAAYDPGGFRDGAFRAEVSRHLDPTGALLIDAAKGLSLTDKDFTDHAHLQWTSVPTFMDHLISQMDRSQLDLAGGGRHHAL</sequence>
<protein>
    <recommendedName>
        <fullName evidence="3">D-alanyl-lipoteichoic acid biosynthesis protein DltD</fullName>
    </recommendedName>
</protein>
<dbReference type="RefSeq" id="WP_201083278.1">
    <property type="nucleotide sequence ID" value="NZ_CP067422.1"/>
</dbReference>
<keyword evidence="2" id="KW-1185">Reference proteome</keyword>
<dbReference type="Proteomes" id="UP000595197">
    <property type="component" value="Plasmid pTT6-2"/>
</dbReference>
<name>A0ABX7BGT4_9PROT</name>
<evidence type="ECO:0008006" key="3">
    <source>
        <dbReference type="Google" id="ProtNLM"/>
    </source>
</evidence>
<keyword evidence="1" id="KW-0614">Plasmid</keyword>
<organism evidence="1 2">
    <name type="scientific">Skermanella cutis</name>
    <dbReference type="NCBI Taxonomy" id="2775420"/>
    <lineage>
        <taxon>Bacteria</taxon>
        <taxon>Pseudomonadati</taxon>
        <taxon>Pseudomonadota</taxon>
        <taxon>Alphaproteobacteria</taxon>
        <taxon>Rhodospirillales</taxon>
        <taxon>Azospirillaceae</taxon>
        <taxon>Skermanella</taxon>
    </lineage>
</organism>
<evidence type="ECO:0000313" key="2">
    <source>
        <dbReference type="Proteomes" id="UP000595197"/>
    </source>
</evidence>
<gene>
    <name evidence="1" type="ORF">IGS68_31715</name>
</gene>